<dbReference type="InterPro" id="IPR022441">
    <property type="entry name" value="Para_beta_helix_rpt-2"/>
</dbReference>
<comment type="caution">
    <text evidence="2">The sequence shown here is derived from an EMBL/GenBank/DDBJ whole genome shotgun (WGS) entry which is preliminary data.</text>
</comment>
<dbReference type="SMART" id="SM00710">
    <property type="entry name" value="PbH1"/>
    <property type="match status" value="1"/>
</dbReference>
<feature type="non-terminal residue" evidence="2">
    <location>
        <position position="213"/>
    </location>
</feature>
<feature type="non-terminal residue" evidence="2">
    <location>
        <position position="1"/>
    </location>
</feature>
<dbReference type="InterPro" id="IPR011050">
    <property type="entry name" value="Pectin_lyase_fold/virulence"/>
</dbReference>
<dbReference type="SUPFAM" id="SSF57997">
    <property type="entry name" value="Tropomyosin"/>
    <property type="match status" value="1"/>
</dbReference>
<gene>
    <name evidence="2" type="ORF">S06H3_58396</name>
</gene>
<feature type="coiled-coil region" evidence="1">
    <location>
        <begin position="101"/>
        <end position="135"/>
    </location>
</feature>
<accession>X1PF47</accession>
<dbReference type="SUPFAM" id="SSF51126">
    <property type="entry name" value="Pectin lyase-like"/>
    <property type="match status" value="1"/>
</dbReference>
<reference evidence="2" key="1">
    <citation type="journal article" date="2014" name="Front. Microbiol.">
        <title>High frequency of phylogenetically diverse reductive dehalogenase-homologous genes in deep subseafloor sedimentary metagenomes.</title>
        <authorList>
            <person name="Kawai M."/>
            <person name="Futagami T."/>
            <person name="Toyoda A."/>
            <person name="Takaki Y."/>
            <person name="Nishi S."/>
            <person name="Hori S."/>
            <person name="Arai W."/>
            <person name="Tsubouchi T."/>
            <person name="Morono Y."/>
            <person name="Uchiyama I."/>
            <person name="Ito T."/>
            <person name="Fujiyama A."/>
            <person name="Inagaki F."/>
            <person name="Takami H."/>
        </authorList>
    </citation>
    <scope>NUCLEOTIDE SEQUENCE</scope>
    <source>
        <strain evidence="2">Expedition CK06-06</strain>
    </source>
</reference>
<dbReference type="InterPro" id="IPR012334">
    <property type="entry name" value="Pectin_lyas_fold"/>
</dbReference>
<dbReference type="Gene3D" id="2.160.20.10">
    <property type="entry name" value="Single-stranded right-handed beta-helix, Pectin lyase-like"/>
    <property type="match status" value="1"/>
</dbReference>
<evidence type="ECO:0000256" key="1">
    <source>
        <dbReference type="SAM" id="Coils"/>
    </source>
</evidence>
<dbReference type="AlphaFoldDB" id="X1PF47"/>
<dbReference type="NCBIfam" id="TIGR03804">
    <property type="entry name" value="para_beta_helix"/>
    <property type="match status" value="1"/>
</dbReference>
<proteinExistence type="predicted"/>
<name>X1PF47_9ZZZZ</name>
<organism evidence="2">
    <name type="scientific">marine sediment metagenome</name>
    <dbReference type="NCBI Taxonomy" id="412755"/>
    <lineage>
        <taxon>unclassified sequences</taxon>
        <taxon>metagenomes</taxon>
        <taxon>ecological metagenomes</taxon>
    </lineage>
</organism>
<dbReference type="Gene3D" id="1.20.1270.70">
    <property type="entry name" value="Designed single chain three-helix bundle"/>
    <property type="match status" value="1"/>
</dbReference>
<keyword evidence="1" id="KW-0175">Coiled coil</keyword>
<sequence length="213" mass="23183">SDNNTITNCTIENNGTAGISLTDSLGNEAHHNNIVGNTIGINNASTFTVDATLNWWGTTNIVFINNSIAGEVYAEPWLDAPYLGGESVDYWSIIEALESAVDNLMDRVGVFENGVETLENELETLRSRVDALENDTDNLLAWVGALETEVAVLSPEVPEIRDNISALDSRISELDVTTPDVLAQISELENAVVWHEAEISSLEYRATDLESSV</sequence>
<protein>
    <submittedName>
        <fullName evidence="2">Uncharacterized protein</fullName>
    </submittedName>
</protein>
<evidence type="ECO:0000313" key="2">
    <source>
        <dbReference type="EMBL" id="GAI54453.1"/>
    </source>
</evidence>
<dbReference type="InterPro" id="IPR006626">
    <property type="entry name" value="PbH1"/>
</dbReference>
<dbReference type="EMBL" id="BARV01037796">
    <property type="protein sequence ID" value="GAI54453.1"/>
    <property type="molecule type" value="Genomic_DNA"/>
</dbReference>